<keyword evidence="2" id="KW-0479">Metal-binding</keyword>
<feature type="region of interest" description="Disordered" evidence="5">
    <location>
        <begin position="1"/>
        <end position="21"/>
    </location>
</feature>
<evidence type="ECO:0000256" key="4">
    <source>
        <dbReference type="ARBA" id="ARBA00038402"/>
    </source>
</evidence>
<dbReference type="GO" id="GO:0005655">
    <property type="term" value="C:nucleolar ribonuclease P complex"/>
    <property type="evidence" value="ECO:0007669"/>
    <property type="project" value="TreeGrafter"/>
</dbReference>
<dbReference type="STRING" id="50990.A0A4Y7QAX3"/>
<proteinExistence type="inferred from homology"/>
<feature type="region of interest" description="Disordered" evidence="5">
    <location>
        <begin position="39"/>
        <end position="88"/>
    </location>
</feature>
<sequence>MGKNKNKDDGQNPNNIPNKDILQRLNFLYQASVLMHKIASPSDNPDSSTPDSGNPRLEATQEDNSETGRGRHERNMHKSNGKQQRMGTASDLARNYIRSMRIIGQKTNVRMDPSVKRSLCKGCSTVLVPGSTATVRIKSMRSHRHAISYTCTHCSTTRRIPAPPTAQPMSFSSPNSNRNTPKLRLNEESGMDGDIRMANEGASGSTGEGVENSEEKIVTMNSGKRRLHKHRKVIMRSTPFFARDDHIVIVGNGRTDTAAQ</sequence>
<protein>
    <submittedName>
        <fullName evidence="6">Rpr2-domain-containing protein</fullName>
    </submittedName>
</protein>
<accession>A0A4Y7QAX3</accession>
<feature type="region of interest" description="Disordered" evidence="5">
    <location>
        <begin position="158"/>
        <end position="188"/>
    </location>
</feature>
<evidence type="ECO:0000256" key="5">
    <source>
        <dbReference type="SAM" id="MobiDB-lite"/>
    </source>
</evidence>
<evidence type="ECO:0000313" key="6">
    <source>
        <dbReference type="EMBL" id="TDL24232.1"/>
    </source>
</evidence>
<keyword evidence="3" id="KW-0862">Zinc</keyword>
<dbReference type="Proteomes" id="UP000294933">
    <property type="component" value="Unassembled WGS sequence"/>
</dbReference>
<comment type="similarity">
    <text evidence="4">Belongs to the eukaryotic/archaeal RNase P protein component 4 family.</text>
</comment>
<gene>
    <name evidence="6" type="ORF">BD410DRAFT_719903</name>
</gene>
<feature type="compositionally biased region" description="Low complexity" evidence="5">
    <location>
        <begin position="40"/>
        <end position="52"/>
    </location>
</feature>
<dbReference type="OrthoDB" id="128536at2759"/>
<dbReference type="EMBL" id="ML170167">
    <property type="protein sequence ID" value="TDL24232.1"/>
    <property type="molecule type" value="Genomic_DNA"/>
</dbReference>
<dbReference type="Pfam" id="PF04032">
    <property type="entry name" value="Rpr2"/>
    <property type="match status" value="1"/>
</dbReference>
<dbReference type="GO" id="GO:0008033">
    <property type="term" value="P:tRNA processing"/>
    <property type="evidence" value="ECO:0007669"/>
    <property type="project" value="UniProtKB-KW"/>
</dbReference>
<dbReference type="AlphaFoldDB" id="A0A4Y7QAX3"/>
<keyword evidence="1" id="KW-0819">tRNA processing</keyword>
<dbReference type="InterPro" id="IPR007175">
    <property type="entry name" value="Rpr2/Snm1/Rpp21"/>
</dbReference>
<keyword evidence="7" id="KW-1185">Reference proteome</keyword>
<dbReference type="GO" id="GO:0046872">
    <property type="term" value="F:metal ion binding"/>
    <property type="evidence" value="ECO:0007669"/>
    <property type="project" value="UniProtKB-KW"/>
</dbReference>
<name>A0A4Y7QAX3_9AGAM</name>
<dbReference type="PANTHER" id="PTHR14742">
    <property type="entry name" value="RIBONUCLEASE P SUBUNIT P21"/>
    <property type="match status" value="1"/>
</dbReference>
<reference evidence="6 7" key="1">
    <citation type="submission" date="2018-06" db="EMBL/GenBank/DDBJ databases">
        <title>A transcriptomic atlas of mushroom development highlights an independent origin of complex multicellularity.</title>
        <authorList>
            <consortium name="DOE Joint Genome Institute"/>
            <person name="Krizsan K."/>
            <person name="Almasi E."/>
            <person name="Merenyi Z."/>
            <person name="Sahu N."/>
            <person name="Viragh M."/>
            <person name="Koszo T."/>
            <person name="Mondo S."/>
            <person name="Kiss B."/>
            <person name="Balint B."/>
            <person name="Kues U."/>
            <person name="Barry K."/>
            <person name="Hegedus J.C."/>
            <person name="Henrissat B."/>
            <person name="Johnson J."/>
            <person name="Lipzen A."/>
            <person name="Ohm R."/>
            <person name="Nagy I."/>
            <person name="Pangilinan J."/>
            <person name="Yan J."/>
            <person name="Xiong Y."/>
            <person name="Grigoriev I.V."/>
            <person name="Hibbett D.S."/>
            <person name="Nagy L.G."/>
        </authorList>
    </citation>
    <scope>NUCLEOTIDE SEQUENCE [LARGE SCALE GENOMIC DNA]</scope>
    <source>
        <strain evidence="6 7">SZMC22713</strain>
    </source>
</reference>
<feature type="compositionally biased region" description="Basic and acidic residues" evidence="5">
    <location>
        <begin position="1"/>
        <end position="10"/>
    </location>
</feature>
<evidence type="ECO:0000256" key="2">
    <source>
        <dbReference type="ARBA" id="ARBA00022723"/>
    </source>
</evidence>
<dbReference type="VEuPathDB" id="FungiDB:BD410DRAFT_719903"/>
<dbReference type="Gene3D" id="6.20.50.20">
    <property type="match status" value="1"/>
</dbReference>
<evidence type="ECO:0000313" key="7">
    <source>
        <dbReference type="Proteomes" id="UP000294933"/>
    </source>
</evidence>
<dbReference type="PANTHER" id="PTHR14742:SF0">
    <property type="entry name" value="RIBONUCLEASE P PROTEIN SUBUNIT P21"/>
    <property type="match status" value="1"/>
</dbReference>
<evidence type="ECO:0000256" key="3">
    <source>
        <dbReference type="ARBA" id="ARBA00022833"/>
    </source>
</evidence>
<feature type="compositionally biased region" description="Basic residues" evidence="5">
    <location>
        <begin position="71"/>
        <end position="80"/>
    </location>
</feature>
<evidence type="ECO:0000256" key="1">
    <source>
        <dbReference type="ARBA" id="ARBA00022694"/>
    </source>
</evidence>
<organism evidence="6 7">
    <name type="scientific">Rickenella mellea</name>
    <dbReference type="NCBI Taxonomy" id="50990"/>
    <lineage>
        <taxon>Eukaryota</taxon>
        <taxon>Fungi</taxon>
        <taxon>Dikarya</taxon>
        <taxon>Basidiomycota</taxon>
        <taxon>Agaricomycotina</taxon>
        <taxon>Agaricomycetes</taxon>
        <taxon>Hymenochaetales</taxon>
        <taxon>Rickenellaceae</taxon>
        <taxon>Rickenella</taxon>
    </lineage>
</organism>
<feature type="compositionally biased region" description="Polar residues" evidence="5">
    <location>
        <begin position="167"/>
        <end position="180"/>
    </location>
</feature>